<gene>
    <name evidence="3" type="ORF">IV203_036590</name>
</gene>
<organism evidence="3 4">
    <name type="scientific">Nitzschia inconspicua</name>
    <dbReference type="NCBI Taxonomy" id="303405"/>
    <lineage>
        <taxon>Eukaryota</taxon>
        <taxon>Sar</taxon>
        <taxon>Stramenopiles</taxon>
        <taxon>Ochrophyta</taxon>
        <taxon>Bacillariophyta</taxon>
        <taxon>Bacillariophyceae</taxon>
        <taxon>Bacillariophycidae</taxon>
        <taxon>Bacillariales</taxon>
        <taxon>Bacillariaceae</taxon>
        <taxon>Nitzschia</taxon>
    </lineage>
</organism>
<protein>
    <submittedName>
        <fullName evidence="3">Uncharacterized protein</fullName>
    </submittedName>
</protein>
<evidence type="ECO:0000313" key="3">
    <source>
        <dbReference type="EMBL" id="KAG7361489.1"/>
    </source>
</evidence>
<feature type="region of interest" description="Disordered" evidence="1">
    <location>
        <begin position="514"/>
        <end position="592"/>
    </location>
</feature>
<sequence>MDYTTTIISSDSFFPLIAVSAATLVGGLVLLQSDRISRRILDSQQLDTKRRGEYRYQWKTAFERTKLQLEYYFAGGIEKHKEDPECVMKNATYISDDTEMDALVRTIVRLDDVKTDMTTDRYYTLKIDQDPHDPTGDYFVFLARQSSSDSRIQLYELPLVKFGMKLAEAFEDQLTTTTLCFVADASSGKASSLLEQLVTVSKTGVAVLSEPFWMAQLATLSEAKVFANDKIQKLLFALCRLDAWSVRNHVGDAKTVMITLPGQTTVKTLLPLVTTVFPEDRHLFSYDGCVASVQRAIYAKKVYKRRNKLETKLSSIIHGLCQDPVRYTTPLPSHSPLTKDVSLATLSNALANLPVRQAQVVEAWMSSVDAYFKLKQDEASGTNGYLPFCFKLGFLTNSPKGNFEPLTDSFWSLTALLQYITGCRSRALPEGVLDAAKEWLKDYNQQQSMQQLQMDKSVVISESERKMIENCCFQHKLILIGNKTLQDTVLPKEHWTLKQASRADCSCCGPDPYDQMEAEEENDDSDEYKNGRSTTTRGVDMNTPGAFAMALKADNNKTTAASDGGSTRSTPSSKKSGYVDGKMGFAFDPTRF</sequence>
<dbReference type="Proteomes" id="UP000693970">
    <property type="component" value="Unassembled WGS sequence"/>
</dbReference>
<comment type="caution">
    <text evidence="3">The sequence shown here is derived from an EMBL/GenBank/DDBJ whole genome shotgun (WGS) entry which is preliminary data.</text>
</comment>
<keyword evidence="4" id="KW-1185">Reference proteome</keyword>
<dbReference type="AlphaFoldDB" id="A0A9K3LFG4"/>
<feature type="compositionally biased region" description="Polar residues" evidence="1">
    <location>
        <begin position="556"/>
        <end position="575"/>
    </location>
</feature>
<evidence type="ECO:0000256" key="1">
    <source>
        <dbReference type="SAM" id="MobiDB-lite"/>
    </source>
</evidence>
<dbReference type="OrthoDB" id="38099at2759"/>
<accession>A0A9K3LFG4</accession>
<keyword evidence="2" id="KW-0812">Transmembrane</keyword>
<name>A0A9K3LFG4_9STRA</name>
<reference evidence="3" key="2">
    <citation type="submission" date="2021-04" db="EMBL/GenBank/DDBJ databases">
        <authorList>
            <person name="Podell S."/>
        </authorList>
    </citation>
    <scope>NUCLEOTIDE SEQUENCE</scope>
    <source>
        <strain evidence="3">Hildebrandi</strain>
    </source>
</reference>
<evidence type="ECO:0000256" key="2">
    <source>
        <dbReference type="SAM" id="Phobius"/>
    </source>
</evidence>
<dbReference type="EMBL" id="JAGRRH010000013">
    <property type="protein sequence ID" value="KAG7361489.1"/>
    <property type="molecule type" value="Genomic_DNA"/>
</dbReference>
<feature type="compositionally biased region" description="Acidic residues" evidence="1">
    <location>
        <begin position="514"/>
        <end position="526"/>
    </location>
</feature>
<proteinExistence type="predicted"/>
<keyword evidence="2" id="KW-0472">Membrane</keyword>
<reference evidence="3" key="1">
    <citation type="journal article" date="2021" name="Sci. Rep.">
        <title>Diploid genomic architecture of Nitzschia inconspicua, an elite biomass production diatom.</title>
        <authorList>
            <person name="Oliver A."/>
            <person name="Podell S."/>
            <person name="Pinowska A."/>
            <person name="Traller J.C."/>
            <person name="Smith S.R."/>
            <person name="McClure R."/>
            <person name="Beliaev A."/>
            <person name="Bohutskyi P."/>
            <person name="Hill E.A."/>
            <person name="Rabines A."/>
            <person name="Zheng H."/>
            <person name="Allen L.Z."/>
            <person name="Kuo A."/>
            <person name="Grigoriev I.V."/>
            <person name="Allen A.E."/>
            <person name="Hazlebeck D."/>
            <person name="Allen E.E."/>
        </authorList>
    </citation>
    <scope>NUCLEOTIDE SEQUENCE</scope>
    <source>
        <strain evidence="3">Hildebrandi</strain>
    </source>
</reference>
<keyword evidence="2" id="KW-1133">Transmembrane helix</keyword>
<evidence type="ECO:0000313" key="4">
    <source>
        <dbReference type="Proteomes" id="UP000693970"/>
    </source>
</evidence>
<feature type="transmembrane region" description="Helical" evidence="2">
    <location>
        <begin position="12"/>
        <end position="31"/>
    </location>
</feature>